<dbReference type="PIRSF" id="PIRSF037489">
    <property type="entry name" value="UCP037489_NIF3_YqfO"/>
    <property type="match status" value="1"/>
</dbReference>
<accession>A0A7K3WPB8</accession>
<dbReference type="Pfam" id="PF01784">
    <property type="entry name" value="DUF34_NIF3"/>
    <property type="match status" value="1"/>
</dbReference>
<feature type="binding site" evidence="6">
    <location>
        <position position="104"/>
    </location>
    <ligand>
        <name>a divalent metal cation</name>
        <dbReference type="ChEBI" id="CHEBI:60240"/>
        <label>1</label>
    </ligand>
</feature>
<feature type="binding site" evidence="6">
    <location>
        <position position="65"/>
    </location>
    <ligand>
        <name>a divalent metal cation</name>
        <dbReference type="ChEBI" id="CHEBI:60240"/>
        <label>1</label>
    </ligand>
</feature>
<protein>
    <recommendedName>
        <fullName evidence="3 5">GTP cyclohydrolase 1 type 2 homolog</fullName>
    </recommendedName>
</protein>
<evidence type="ECO:0000256" key="6">
    <source>
        <dbReference type="PIRSR" id="PIRSR602678-1"/>
    </source>
</evidence>
<evidence type="ECO:0000256" key="1">
    <source>
        <dbReference type="ARBA" id="ARBA00006964"/>
    </source>
</evidence>
<dbReference type="AlphaFoldDB" id="A0A7K3WPB8"/>
<keyword evidence="4 5" id="KW-0479">Metal-binding</keyword>
<dbReference type="PANTHER" id="PTHR13799">
    <property type="entry name" value="NGG1 INTERACTING FACTOR 3"/>
    <property type="match status" value="1"/>
</dbReference>
<keyword evidence="8" id="KW-1185">Reference proteome</keyword>
<dbReference type="Proteomes" id="UP000486602">
    <property type="component" value="Unassembled WGS sequence"/>
</dbReference>
<evidence type="ECO:0000256" key="3">
    <source>
        <dbReference type="ARBA" id="ARBA00022112"/>
    </source>
</evidence>
<evidence type="ECO:0000256" key="4">
    <source>
        <dbReference type="ARBA" id="ARBA00022723"/>
    </source>
</evidence>
<gene>
    <name evidence="7" type="ORF">G3O08_08290</name>
</gene>
<proteinExistence type="inferred from homology"/>
<dbReference type="Gene3D" id="3.40.1390.30">
    <property type="entry name" value="NIF3 (NGG1p interacting factor 3)-like"/>
    <property type="match status" value="2"/>
</dbReference>
<sequence length="365" mass="40625">MTRIKDIIHSLEEWAPQALAESYDNVGLLVGDHNREITGVLICLDCTERVVEEAIEKNCNMVISHHPLLFKGLKKLTGSNYVERTVELAIKNDVALYAIHTNLDNVNTGVNKMIADKLGLENTRILAPKSGRLQKLEFFVPEADLENVREAIFDAGGGKIGNYEGCSFNTKGIGTFTPMDNANPTIGKRGEAHQENEICVEVLIPDYLSRSVLTAMKEAHPYEEVAYFLHNLENVHQEIGSGMIGTLAKPVEAKEFIETLKAKMGLQVVKCTALLPKKVETIAVCGGSGSFLLNDAKRQKADVFVTSDFKYHEFFDAEDALIIADIGHYESERFTIDLIAEKLSKKFRTFATHLTEVNTNPIHYI</sequence>
<feature type="binding site" evidence="6">
    <location>
        <position position="66"/>
    </location>
    <ligand>
        <name>a divalent metal cation</name>
        <dbReference type="ChEBI" id="CHEBI:60240"/>
        <label>1</label>
    </ligand>
</feature>
<feature type="binding site" evidence="6">
    <location>
        <position position="332"/>
    </location>
    <ligand>
        <name>a divalent metal cation</name>
        <dbReference type="ChEBI" id="CHEBI:60240"/>
        <label>1</label>
    </ligand>
</feature>
<dbReference type="NCBIfam" id="TIGR00486">
    <property type="entry name" value="YbgI_SA1388"/>
    <property type="match status" value="1"/>
</dbReference>
<dbReference type="InterPro" id="IPR036069">
    <property type="entry name" value="DUF34/NIF3_sf"/>
</dbReference>
<dbReference type="RefSeq" id="WP_163284788.1">
    <property type="nucleotide sequence ID" value="NZ_JAAGVY010000011.1"/>
</dbReference>
<dbReference type="GO" id="GO:0046872">
    <property type="term" value="F:metal ion binding"/>
    <property type="evidence" value="ECO:0007669"/>
    <property type="project" value="UniProtKB-UniRule"/>
</dbReference>
<comment type="caution">
    <text evidence="7">The sequence shown here is derived from an EMBL/GenBank/DDBJ whole genome shotgun (WGS) entry which is preliminary data.</text>
</comment>
<evidence type="ECO:0000256" key="2">
    <source>
        <dbReference type="ARBA" id="ARBA00011643"/>
    </source>
</evidence>
<organism evidence="7 8">
    <name type="scientific">Cryomorpha ignava</name>
    <dbReference type="NCBI Taxonomy" id="101383"/>
    <lineage>
        <taxon>Bacteria</taxon>
        <taxon>Pseudomonadati</taxon>
        <taxon>Bacteroidota</taxon>
        <taxon>Flavobacteriia</taxon>
        <taxon>Flavobacteriales</taxon>
        <taxon>Cryomorphaceae</taxon>
        <taxon>Cryomorpha</taxon>
    </lineage>
</organism>
<dbReference type="PANTHER" id="PTHR13799:SF14">
    <property type="entry name" value="GTP CYCLOHYDROLASE 1 TYPE 2 HOMOLOG"/>
    <property type="match status" value="1"/>
</dbReference>
<name>A0A7K3WPB8_9FLAO</name>
<evidence type="ECO:0000313" key="7">
    <source>
        <dbReference type="EMBL" id="NEN23499.1"/>
    </source>
</evidence>
<dbReference type="GO" id="GO:0005737">
    <property type="term" value="C:cytoplasm"/>
    <property type="evidence" value="ECO:0007669"/>
    <property type="project" value="TreeGrafter"/>
</dbReference>
<comment type="subunit">
    <text evidence="2">Homohexamer.</text>
</comment>
<evidence type="ECO:0000313" key="8">
    <source>
        <dbReference type="Proteomes" id="UP000486602"/>
    </source>
</evidence>
<feature type="binding site" evidence="6">
    <location>
        <position position="328"/>
    </location>
    <ligand>
        <name>a divalent metal cation</name>
        <dbReference type="ChEBI" id="CHEBI:60240"/>
        <label>1</label>
    </ligand>
</feature>
<reference evidence="7 8" key="1">
    <citation type="submission" date="2020-02" db="EMBL/GenBank/DDBJ databases">
        <title>Out from the shadows clarifying the taxonomy of the family Cryomorphaceae and related taxa by utilizing the GTDB taxonomic framework.</title>
        <authorList>
            <person name="Bowman J.P."/>
        </authorList>
    </citation>
    <scope>NUCLEOTIDE SEQUENCE [LARGE SCALE GENOMIC DNA]</scope>
    <source>
        <strain evidence="7 8">QSSC 1-22</strain>
    </source>
</reference>
<dbReference type="Gene3D" id="3.30.70.120">
    <property type="match status" value="1"/>
</dbReference>
<dbReference type="InterPro" id="IPR015867">
    <property type="entry name" value="N-reg_PII/ATP_PRibTrfase_C"/>
</dbReference>
<comment type="similarity">
    <text evidence="1 5">Belongs to the GTP cyclohydrolase I type 2/NIF3 family.</text>
</comment>
<dbReference type="InterPro" id="IPR017221">
    <property type="entry name" value="DUF34/NIF3_bac"/>
</dbReference>
<dbReference type="FunFam" id="3.40.1390.30:FF:000001">
    <property type="entry name" value="GTP cyclohydrolase 1 type 2"/>
    <property type="match status" value="1"/>
</dbReference>
<dbReference type="EMBL" id="JAAGVY010000011">
    <property type="protein sequence ID" value="NEN23499.1"/>
    <property type="molecule type" value="Genomic_DNA"/>
</dbReference>
<dbReference type="InterPro" id="IPR002678">
    <property type="entry name" value="DUF34/NIF3"/>
</dbReference>
<dbReference type="SUPFAM" id="SSF102705">
    <property type="entry name" value="NIF3 (NGG1p interacting factor 3)-like"/>
    <property type="match status" value="1"/>
</dbReference>
<evidence type="ECO:0000256" key="5">
    <source>
        <dbReference type="PIRNR" id="PIRNR037489"/>
    </source>
</evidence>